<evidence type="ECO:0000313" key="7">
    <source>
        <dbReference type="Proteomes" id="UP001152798"/>
    </source>
</evidence>
<gene>
    <name evidence="6" type="ORF">NEZAVI_LOCUS12777</name>
</gene>
<evidence type="ECO:0000256" key="5">
    <source>
        <dbReference type="SAM" id="Phobius"/>
    </source>
</evidence>
<evidence type="ECO:0000256" key="1">
    <source>
        <dbReference type="ARBA" id="ARBA00004141"/>
    </source>
</evidence>
<dbReference type="EMBL" id="OV725082">
    <property type="protein sequence ID" value="CAH1404352.1"/>
    <property type="molecule type" value="Genomic_DNA"/>
</dbReference>
<feature type="transmembrane region" description="Helical" evidence="5">
    <location>
        <begin position="33"/>
        <end position="49"/>
    </location>
</feature>
<dbReference type="SMART" id="SM00805">
    <property type="entry name" value="AGTRAP"/>
    <property type="match status" value="1"/>
</dbReference>
<dbReference type="GO" id="GO:0038166">
    <property type="term" value="P:angiotensin-activated signaling pathway"/>
    <property type="evidence" value="ECO:0007669"/>
    <property type="project" value="InterPro"/>
</dbReference>
<comment type="subcellular location">
    <subcellularLocation>
        <location evidence="1">Membrane</location>
        <topology evidence="1">Multi-pass membrane protein</topology>
    </subcellularLocation>
</comment>
<sequence>MDQSPSNVLKVIFGVHLTLISLGSQGYWNPDSYMLYNLIFLLTILWSIHNKDNAEPLQYAIGVNLLAAFLDVITFVGYFPTGRGSGEKFSAAMAIINLLVRPVSLVFMCRMCNQRMGLDTDNFANIFTGNNIATSSSRNTYEDIGN</sequence>
<evidence type="ECO:0000313" key="6">
    <source>
        <dbReference type="EMBL" id="CAH1404352.1"/>
    </source>
</evidence>
<reference evidence="6" key="1">
    <citation type="submission" date="2022-01" db="EMBL/GenBank/DDBJ databases">
        <authorList>
            <person name="King R."/>
        </authorList>
    </citation>
    <scope>NUCLEOTIDE SEQUENCE</scope>
</reference>
<dbReference type="AlphaFoldDB" id="A0A9P0MVT6"/>
<keyword evidence="7" id="KW-1185">Reference proteome</keyword>
<evidence type="ECO:0000256" key="2">
    <source>
        <dbReference type="ARBA" id="ARBA00022692"/>
    </source>
</evidence>
<protein>
    <submittedName>
        <fullName evidence="6">Uncharacterized protein</fullName>
    </submittedName>
</protein>
<name>A0A9P0MVT6_NEZVI</name>
<keyword evidence="3 5" id="KW-1133">Transmembrane helix</keyword>
<evidence type="ECO:0000256" key="3">
    <source>
        <dbReference type="ARBA" id="ARBA00022989"/>
    </source>
</evidence>
<dbReference type="PANTHER" id="PTHR16521:SF3">
    <property type="entry name" value="TYPE-1 ANGIOTENSIN II RECEPTOR-ASSOCIATED PROTEIN"/>
    <property type="match status" value="1"/>
</dbReference>
<keyword evidence="2 5" id="KW-0812">Transmembrane</keyword>
<keyword evidence="4 5" id="KW-0472">Membrane</keyword>
<evidence type="ECO:0000256" key="4">
    <source>
        <dbReference type="ARBA" id="ARBA00023136"/>
    </source>
</evidence>
<feature type="transmembrane region" description="Helical" evidence="5">
    <location>
        <begin position="7"/>
        <end position="27"/>
    </location>
</feature>
<dbReference type="GO" id="GO:0005886">
    <property type="term" value="C:plasma membrane"/>
    <property type="evidence" value="ECO:0007669"/>
    <property type="project" value="TreeGrafter"/>
</dbReference>
<dbReference type="PANTHER" id="PTHR16521">
    <property type="entry name" value="TYPE-1 ANGIOTENSIN II RECEPTOR-ASSOCIATED PROTEIN"/>
    <property type="match status" value="1"/>
</dbReference>
<dbReference type="InterPro" id="IPR009436">
    <property type="entry name" value="AGTRAP"/>
</dbReference>
<dbReference type="OrthoDB" id="8191171at2759"/>
<accession>A0A9P0MVT6</accession>
<proteinExistence type="predicted"/>
<organism evidence="6 7">
    <name type="scientific">Nezara viridula</name>
    <name type="common">Southern green stink bug</name>
    <name type="synonym">Cimex viridulus</name>
    <dbReference type="NCBI Taxonomy" id="85310"/>
    <lineage>
        <taxon>Eukaryota</taxon>
        <taxon>Metazoa</taxon>
        <taxon>Ecdysozoa</taxon>
        <taxon>Arthropoda</taxon>
        <taxon>Hexapoda</taxon>
        <taxon>Insecta</taxon>
        <taxon>Pterygota</taxon>
        <taxon>Neoptera</taxon>
        <taxon>Paraneoptera</taxon>
        <taxon>Hemiptera</taxon>
        <taxon>Heteroptera</taxon>
        <taxon>Panheteroptera</taxon>
        <taxon>Pentatomomorpha</taxon>
        <taxon>Pentatomoidea</taxon>
        <taxon>Pentatomidae</taxon>
        <taxon>Pentatominae</taxon>
        <taxon>Nezara</taxon>
    </lineage>
</organism>
<dbReference type="Proteomes" id="UP001152798">
    <property type="component" value="Chromosome 6"/>
</dbReference>
<feature type="transmembrane region" description="Helical" evidence="5">
    <location>
        <begin position="91"/>
        <end position="109"/>
    </location>
</feature>
<feature type="transmembrane region" description="Helical" evidence="5">
    <location>
        <begin position="61"/>
        <end position="79"/>
    </location>
</feature>
<dbReference type="Pfam" id="PF06396">
    <property type="entry name" value="AGTRAP"/>
    <property type="match status" value="1"/>
</dbReference>